<dbReference type="Proteomes" id="UP000002668">
    <property type="component" value="Genome"/>
</dbReference>
<keyword evidence="6" id="KW-0560">Oxidoreductase</keyword>
<proteinExistence type="inferred from homology"/>
<evidence type="ECO:0000313" key="10">
    <source>
        <dbReference type="EMBL" id="CBY01284.1"/>
    </source>
</evidence>
<comment type="similarity">
    <text evidence="3">Belongs to the paxM FAD-dependent monooxygenase family.</text>
</comment>
<comment type="pathway">
    <text evidence="2">Secondary metabolite biosynthesis.</text>
</comment>
<evidence type="ECO:0000256" key="7">
    <source>
        <dbReference type="ARBA" id="ARBA00023033"/>
    </source>
</evidence>
<reference evidence="11" key="1">
    <citation type="journal article" date="2011" name="Nat. Commun.">
        <title>Effector diversification within compartments of the Leptosphaeria maculans genome affected by Repeat-Induced Point mutations.</title>
        <authorList>
            <person name="Rouxel T."/>
            <person name="Grandaubert J."/>
            <person name="Hane J.K."/>
            <person name="Hoede C."/>
            <person name="van de Wouw A.P."/>
            <person name="Couloux A."/>
            <person name="Dominguez V."/>
            <person name="Anthouard V."/>
            <person name="Bally P."/>
            <person name="Bourras S."/>
            <person name="Cozijnsen A.J."/>
            <person name="Ciuffetti L.M."/>
            <person name="Degrave A."/>
            <person name="Dilmaghani A."/>
            <person name="Duret L."/>
            <person name="Fudal I."/>
            <person name="Goodwin S.B."/>
            <person name="Gout L."/>
            <person name="Glaser N."/>
            <person name="Linglin J."/>
            <person name="Kema G.H.J."/>
            <person name="Lapalu N."/>
            <person name="Lawrence C.B."/>
            <person name="May K."/>
            <person name="Meyer M."/>
            <person name="Ollivier B."/>
            <person name="Poulain J."/>
            <person name="Schoch C.L."/>
            <person name="Simon A."/>
            <person name="Spatafora J.W."/>
            <person name="Stachowiak A."/>
            <person name="Turgeon B.G."/>
            <person name="Tyler B.M."/>
            <person name="Vincent D."/>
            <person name="Weissenbach J."/>
            <person name="Amselem J."/>
            <person name="Quesneville H."/>
            <person name="Oliver R.P."/>
            <person name="Wincker P."/>
            <person name="Balesdent M.-H."/>
            <person name="Howlett B.J."/>
        </authorList>
    </citation>
    <scope>NUCLEOTIDE SEQUENCE [LARGE SCALE GENOMIC DNA]</scope>
    <source>
        <strain evidence="11">JN3 / isolate v23.1.3 / race Av1-4-5-6-7-8</strain>
    </source>
</reference>
<keyword evidence="4" id="KW-0285">Flavoprotein</keyword>
<dbReference type="InterPro" id="IPR036188">
    <property type="entry name" value="FAD/NAD-bd_sf"/>
</dbReference>
<feature type="domain" description="FAD-binding" evidence="9">
    <location>
        <begin position="336"/>
        <end position="380"/>
    </location>
</feature>
<accession>E5ADJ5</accession>
<feature type="compositionally biased region" description="Low complexity" evidence="8">
    <location>
        <begin position="258"/>
        <end position="267"/>
    </location>
</feature>
<dbReference type="Gene3D" id="3.50.50.60">
    <property type="entry name" value="FAD/NAD(P)-binding domain"/>
    <property type="match status" value="1"/>
</dbReference>
<evidence type="ECO:0000256" key="1">
    <source>
        <dbReference type="ARBA" id="ARBA00001974"/>
    </source>
</evidence>
<evidence type="ECO:0000256" key="8">
    <source>
        <dbReference type="SAM" id="MobiDB-lite"/>
    </source>
</evidence>
<dbReference type="GeneID" id="13286497"/>
<organism evidence="10 11">
    <name type="scientific">Leptosphaeria maculans (strain JN3 / isolate v23.1.3 / race Av1-4-5-6-7-8)</name>
    <name type="common">Blackleg fungus</name>
    <name type="synonym">Phoma lingam</name>
    <dbReference type="NCBI Taxonomy" id="985895"/>
    <lineage>
        <taxon>Eukaryota</taxon>
        <taxon>Fungi</taxon>
        <taxon>Dikarya</taxon>
        <taxon>Ascomycota</taxon>
        <taxon>Pezizomycotina</taxon>
        <taxon>Dothideomycetes</taxon>
        <taxon>Pleosporomycetidae</taxon>
        <taxon>Pleosporales</taxon>
        <taxon>Pleosporineae</taxon>
        <taxon>Leptosphaeriaceae</taxon>
        <taxon>Plenodomus</taxon>
        <taxon>Plenodomus lingam/Leptosphaeria maculans species complex</taxon>
    </lineage>
</organism>
<name>E5ADJ5_LEPMJ</name>
<gene>
    <name evidence="10" type="ORF">LEMA_P000710.1</name>
</gene>
<dbReference type="VEuPathDB" id="FungiDB:LEMA_P000710.1"/>
<comment type="cofactor">
    <cofactor evidence="1">
        <name>FAD</name>
        <dbReference type="ChEBI" id="CHEBI:57692"/>
    </cofactor>
</comment>
<dbReference type="PRINTS" id="PR00420">
    <property type="entry name" value="RNGMNOXGNASE"/>
</dbReference>
<dbReference type="SUPFAM" id="SSF51905">
    <property type="entry name" value="FAD/NAD(P)-binding domain"/>
    <property type="match status" value="1"/>
</dbReference>
<dbReference type="AlphaFoldDB" id="E5ADJ5"/>
<dbReference type="OrthoDB" id="47494at2759"/>
<keyword evidence="7" id="KW-0503">Monooxygenase</keyword>
<dbReference type="InParanoid" id="E5ADJ5"/>
<evidence type="ECO:0000256" key="5">
    <source>
        <dbReference type="ARBA" id="ARBA00022827"/>
    </source>
</evidence>
<keyword evidence="5" id="KW-0274">FAD</keyword>
<evidence type="ECO:0000259" key="9">
    <source>
        <dbReference type="Pfam" id="PF01494"/>
    </source>
</evidence>
<sequence>MATTYLPQHQATPLLPRIKTTMSNPLKPPVFTKPIPIIGAGIAGLTIARCLLQSGIRTTLYEKASGAPRHNYGITLYASSYRPLLSYLGVPELDFKSCVAVDADAGGTGRTSHVTSDEESPVHTIEYFRANRARLERWLGEGLDIRYSSAITNVEATDQTGPIFHLANGEVLQPDFVIAADGVHSSIRRAFVPTTQLEVLPLVAFNGKRRVDAQTFEDVFAAAFQRDTVLHARHGDSLLTLSLNDKRKDDISLSWTFSRPPRSTTTTDSLHHPTRSTTDAHTIPPELFSELATLKPHLPSPFPHLLNPEHLRNDRILHWLMRRSLIPLPSLHTLLHRTNILLLGDAAHTEPIIGGNGANAAVLDGVVFAREIAERGVGDGAAAAYEIRYGQWESAYARWEGGLGRKYGVGVREGVNL</sequence>
<protein>
    <recommendedName>
        <fullName evidence="9">FAD-binding domain-containing protein</fullName>
    </recommendedName>
</protein>
<dbReference type="PANTHER" id="PTHR47178">
    <property type="entry name" value="MONOOXYGENASE, FAD-BINDING"/>
    <property type="match status" value="1"/>
</dbReference>
<dbReference type="InterPro" id="IPR002938">
    <property type="entry name" value="FAD-bd"/>
</dbReference>
<evidence type="ECO:0000256" key="4">
    <source>
        <dbReference type="ARBA" id="ARBA00022630"/>
    </source>
</evidence>
<evidence type="ECO:0000313" key="11">
    <source>
        <dbReference type="Proteomes" id="UP000002668"/>
    </source>
</evidence>
<dbReference type="GO" id="GO:0071949">
    <property type="term" value="F:FAD binding"/>
    <property type="evidence" value="ECO:0007669"/>
    <property type="project" value="InterPro"/>
</dbReference>
<feature type="region of interest" description="Disordered" evidence="8">
    <location>
        <begin position="258"/>
        <end position="281"/>
    </location>
</feature>
<evidence type="ECO:0000256" key="2">
    <source>
        <dbReference type="ARBA" id="ARBA00005179"/>
    </source>
</evidence>
<dbReference type="PANTHER" id="PTHR47178:SF4">
    <property type="entry name" value="FAD-DEPENDENT MONOOXYGENASE APTC"/>
    <property type="match status" value="1"/>
</dbReference>
<keyword evidence="11" id="KW-1185">Reference proteome</keyword>
<evidence type="ECO:0000256" key="6">
    <source>
        <dbReference type="ARBA" id="ARBA00023002"/>
    </source>
</evidence>
<dbReference type="EMBL" id="FP929139">
    <property type="protein sequence ID" value="CBY01284.1"/>
    <property type="molecule type" value="Genomic_DNA"/>
</dbReference>
<dbReference type="Pfam" id="PF01494">
    <property type="entry name" value="FAD_binding_3"/>
    <property type="match status" value="2"/>
</dbReference>
<dbReference type="HOGENOM" id="CLU_040697_0_0_1"/>
<dbReference type="OMA" id="IPLIHYH"/>
<dbReference type="GO" id="GO:0004497">
    <property type="term" value="F:monooxygenase activity"/>
    <property type="evidence" value="ECO:0007669"/>
    <property type="project" value="UniProtKB-KW"/>
</dbReference>
<dbReference type="STRING" id="985895.E5ADJ5"/>
<evidence type="ECO:0000256" key="3">
    <source>
        <dbReference type="ARBA" id="ARBA00007992"/>
    </source>
</evidence>
<dbReference type="eggNOG" id="ENOG502QRET">
    <property type="taxonomic scope" value="Eukaryota"/>
</dbReference>
<feature type="domain" description="FAD-binding" evidence="9">
    <location>
        <begin position="36"/>
        <end position="270"/>
    </location>
</feature>